<evidence type="ECO:0000313" key="7">
    <source>
        <dbReference type="Proteomes" id="UP000198346"/>
    </source>
</evidence>
<dbReference type="Pfam" id="PF00440">
    <property type="entry name" value="TetR_N"/>
    <property type="match status" value="1"/>
</dbReference>
<dbReference type="InterPro" id="IPR009057">
    <property type="entry name" value="Homeodomain-like_sf"/>
</dbReference>
<organism evidence="6 7">
    <name type="scientific">Amphiplicatus metriothermophilus</name>
    <dbReference type="NCBI Taxonomy" id="1519374"/>
    <lineage>
        <taxon>Bacteria</taxon>
        <taxon>Pseudomonadati</taxon>
        <taxon>Pseudomonadota</taxon>
        <taxon>Alphaproteobacteria</taxon>
        <taxon>Parvularculales</taxon>
        <taxon>Parvularculaceae</taxon>
        <taxon>Amphiplicatus</taxon>
    </lineage>
</organism>
<dbReference type="PANTHER" id="PTHR30055:SF234">
    <property type="entry name" value="HTH-TYPE TRANSCRIPTIONAL REGULATOR BETI"/>
    <property type="match status" value="1"/>
</dbReference>
<dbReference type="PRINTS" id="PR00455">
    <property type="entry name" value="HTHTETR"/>
</dbReference>
<dbReference type="GO" id="GO:0000976">
    <property type="term" value="F:transcription cis-regulatory region binding"/>
    <property type="evidence" value="ECO:0007669"/>
    <property type="project" value="TreeGrafter"/>
</dbReference>
<dbReference type="PROSITE" id="PS50977">
    <property type="entry name" value="HTH_TETR_2"/>
    <property type="match status" value="1"/>
</dbReference>
<dbReference type="InterPro" id="IPR001647">
    <property type="entry name" value="HTH_TetR"/>
</dbReference>
<evidence type="ECO:0000256" key="2">
    <source>
        <dbReference type="ARBA" id="ARBA00023125"/>
    </source>
</evidence>
<dbReference type="AlphaFoldDB" id="A0A239PT71"/>
<proteinExistence type="predicted"/>
<gene>
    <name evidence="6" type="ORF">SAMN06297382_1641</name>
</gene>
<name>A0A239PT71_9PROT</name>
<feature type="DNA-binding region" description="H-T-H motif" evidence="4">
    <location>
        <begin position="64"/>
        <end position="83"/>
    </location>
</feature>
<dbReference type="GO" id="GO:0003700">
    <property type="term" value="F:DNA-binding transcription factor activity"/>
    <property type="evidence" value="ECO:0007669"/>
    <property type="project" value="TreeGrafter"/>
</dbReference>
<sequence>MKDFAERQKERGLNTILAYLEELRASRPSVALAEGRSSKGAQTIATILAAAREVFTRDGHAKLSLRKVAEEAGVALGNVTYYFPAKRDLLEAMLREALAEYVEEHIRQFEADADSPLEILLNVVTFYVVNARQSHRFFYQMWGYAGSDETARETVRNLYRPIGRFIYYMAKAANPSLTDRRIRQIVLQLFSLEEGVKLFIGLGPHDDPALKTAERDIRALARRLLTEA</sequence>
<accession>A0A239PT71</accession>
<dbReference type="OrthoDB" id="8478851at2"/>
<feature type="domain" description="HTH tetR-type" evidence="5">
    <location>
        <begin position="41"/>
        <end position="101"/>
    </location>
</feature>
<protein>
    <submittedName>
        <fullName evidence="6">Transcriptional regulator, TetR family</fullName>
    </submittedName>
</protein>
<reference evidence="6 7" key="1">
    <citation type="submission" date="2017-07" db="EMBL/GenBank/DDBJ databases">
        <authorList>
            <person name="Sun Z.S."/>
            <person name="Albrecht U."/>
            <person name="Echele G."/>
            <person name="Lee C.C."/>
        </authorList>
    </citation>
    <scope>NUCLEOTIDE SEQUENCE [LARGE SCALE GENOMIC DNA]</scope>
    <source>
        <strain evidence="6 7">CGMCC 1.12710</strain>
    </source>
</reference>
<dbReference type="InterPro" id="IPR050109">
    <property type="entry name" value="HTH-type_TetR-like_transc_reg"/>
</dbReference>
<evidence type="ECO:0000256" key="1">
    <source>
        <dbReference type="ARBA" id="ARBA00023015"/>
    </source>
</evidence>
<dbReference type="Gene3D" id="1.10.357.10">
    <property type="entry name" value="Tetracycline Repressor, domain 2"/>
    <property type="match status" value="1"/>
</dbReference>
<keyword evidence="7" id="KW-1185">Reference proteome</keyword>
<dbReference type="PANTHER" id="PTHR30055">
    <property type="entry name" value="HTH-TYPE TRANSCRIPTIONAL REGULATOR RUTR"/>
    <property type="match status" value="1"/>
</dbReference>
<evidence type="ECO:0000313" key="6">
    <source>
        <dbReference type="EMBL" id="SNT73243.1"/>
    </source>
</evidence>
<dbReference type="RefSeq" id="WP_159462447.1">
    <property type="nucleotide sequence ID" value="NZ_FZQA01000003.1"/>
</dbReference>
<keyword evidence="1" id="KW-0805">Transcription regulation</keyword>
<dbReference type="Proteomes" id="UP000198346">
    <property type="component" value="Unassembled WGS sequence"/>
</dbReference>
<evidence type="ECO:0000256" key="3">
    <source>
        <dbReference type="ARBA" id="ARBA00023163"/>
    </source>
</evidence>
<dbReference type="SUPFAM" id="SSF46689">
    <property type="entry name" value="Homeodomain-like"/>
    <property type="match status" value="1"/>
</dbReference>
<keyword evidence="3" id="KW-0804">Transcription</keyword>
<keyword evidence="2 4" id="KW-0238">DNA-binding</keyword>
<evidence type="ECO:0000259" key="5">
    <source>
        <dbReference type="PROSITE" id="PS50977"/>
    </source>
</evidence>
<dbReference type="EMBL" id="FZQA01000003">
    <property type="protein sequence ID" value="SNT73243.1"/>
    <property type="molecule type" value="Genomic_DNA"/>
</dbReference>
<evidence type="ECO:0000256" key="4">
    <source>
        <dbReference type="PROSITE-ProRule" id="PRU00335"/>
    </source>
</evidence>